<accession>A0ACC4B297</accession>
<sequence>MPPKTTTLFTKSLSLLPPTRLRSLTTAPDSTHLTDPHSTHSFCSRALNFSAKKGFLREGKQVHAHVIKLGFYCRGSDYESSVYMGFCYFRKMLLDKVGFDAITLNGLFRACLELNDVEIGRELHCFIVKLGFAVNSFVNSALVDLYGKCGLVKEARRAFDEVYCRDLVLWNVMLSCYAMNCLAEEASGFFKLMQEENFMTDGFTFSSDARKAFDGMSARNVVSWNTMVVGYGRLGDGGEAMKLLIGMFQEDLRPDEITLASIIRSCSSALTYCEIMQVNAYVLKNGFHAFLSIANALINAYSKGGSIAMALQCFSTVLEPDLVTWTSLISAAGLLDEAFNVLNSMSIEYSSDTLGAFIGACKIHGEVKLAKWAAEKLFEMEPNKPVNYTLMSSVFASEGNWHDVARIHKLMRDRCGHGVPGCSWMEYAGPLFHLMPWLETSFSTGGSVGPAEVINHSASVSEVFCKNS</sequence>
<protein>
    <submittedName>
        <fullName evidence="1">Uncharacterized protein</fullName>
    </submittedName>
</protein>
<gene>
    <name evidence="1" type="ORF">D5086_025932</name>
</gene>
<keyword evidence="2" id="KW-1185">Reference proteome</keyword>
<comment type="caution">
    <text evidence="1">The sequence shown here is derived from an EMBL/GenBank/DDBJ whole genome shotgun (WGS) entry which is preliminary data.</text>
</comment>
<evidence type="ECO:0000313" key="2">
    <source>
        <dbReference type="Proteomes" id="UP000309997"/>
    </source>
</evidence>
<name>A0ACC4B297_POPAL</name>
<organism evidence="1 2">
    <name type="scientific">Populus alba</name>
    <name type="common">White poplar</name>
    <dbReference type="NCBI Taxonomy" id="43335"/>
    <lineage>
        <taxon>Eukaryota</taxon>
        <taxon>Viridiplantae</taxon>
        <taxon>Streptophyta</taxon>
        <taxon>Embryophyta</taxon>
        <taxon>Tracheophyta</taxon>
        <taxon>Spermatophyta</taxon>
        <taxon>Magnoliopsida</taxon>
        <taxon>eudicotyledons</taxon>
        <taxon>Gunneridae</taxon>
        <taxon>Pentapetalae</taxon>
        <taxon>rosids</taxon>
        <taxon>fabids</taxon>
        <taxon>Malpighiales</taxon>
        <taxon>Salicaceae</taxon>
        <taxon>Saliceae</taxon>
        <taxon>Populus</taxon>
    </lineage>
</organism>
<dbReference type="Proteomes" id="UP000309997">
    <property type="component" value="Unassembled WGS sequence"/>
</dbReference>
<proteinExistence type="predicted"/>
<reference evidence="1 2" key="1">
    <citation type="journal article" date="2024" name="Plant Biotechnol. J.">
        <title>Genome and CRISPR/Cas9 system of a widespread forest tree (Populus alba) in the world.</title>
        <authorList>
            <person name="Liu Y.J."/>
            <person name="Jiang P.F."/>
            <person name="Han X.M."/>
            <person name="Li X.Y."/>
            <person name="Wang H.M."/>
            <person name="Wang Y.J."/>
            <person name="Wang X.X."/>
            <person name="Zeng Q.Y."/>
        </authorList>
    </citation>
    <scope>NUCLEOTIDE SEQUENCE [LARGE SCALE GENOMIC DNA]</scope>
    <source>
        <strain evidence="2">cv. PAL-ZL1</strain>
    </source>
</reference>
<dbReference type="EMBL" id="RCHU02000014">
    <property type="protein sequence ID" value="KAL3572028.1"/>
    <property type="molecule type" value="Genomic_DNA"/>
</dbReference>
<evidence type="ECO:0000313" key="1">
    <source>
        <dbReference type="EMBL" id="KAL3572028.1"/>
    </source>
</evidence>